<protein>
    <submittedName>
        <fullName evidence="4">Putative oxidoreductase YcjS</fullName>
        <ecNumber evidence="4">1.-.-.-</ecNumber>
    </submittedName>
</protein>
<sequence>MPRTFRVGVIGHTGRGDYGHAVDVACRRAPNVEIVAVADPVEAGRRQAQQRTGARNAYAAYRDMLAKEKLDIVAICPRHIDQHHDMLLAAAEAGCHVYMEKPFCRTPAEADAVVRAFEMRHLKLGIAHISQYSPVLAAVKAAVADGAIGDLLEIRGRGKEDARGGGEDLWVLGSHVFGLMRSIAGGNAASCYATVTQGGEPVAKRHVRDGAEGIGPLAGDHVQAQYSFPRGVTGYFASRKGMAGQPTRFAVQVFGSKGVIELESGYGVKADLLRDSSWSPGRSKKTWEVITSAGIGRPEPRTDGNYEGGHVAAITDLLDAIEKDRDTKCGCRDAAAIIEMIAAAFESHRLGRPAELPLRSRANPLTLLT</sequence>
<dbReference type="EMBL" id="CP036273">
    <property type="protein sequence ID" value="QDU18798.1"/>
    <property type="molecule type" value="Genomic_DNA"/>
</dbReference>
<dbReference type="Proteomes" id="UP000319576">
    <property type="component" value="Chromosome"/>
</dbReference>
<evidence type="ECO:0000259" key="3">
    <source>
        <dbReference type="Pfam" id="PF02894"/>
    </source>
</evidence>
<evidence type="ECO:0000313" key="4">
    <source>
        <dbReference type="EMBL" id="QDU18798.1"/>
    </source>
</evidence>
<dbReference type="KEGG" id="uli:ETAA1_06940"/>
<evidence type="ECO:0000256" key="1">
    <source>
        <dbReference type="ARBA" id="ARBA00023002"/>
    </source>
</evidence>
<dbReference type="GO" id="GO:0016491">
    <property type="term" value="F:oxidoreductase activity"/>
    <property type="evidence" value="ECO:0007669"/>
    <property type="project" value="UniProtKB-KW"/>
</dbReference>
<dbReference type="SUPFAM" id="SSF55347">
    <property type="entry name" value="Glyceraldehyde-3-phosphate dehydrogenase-like, C-terminal domain"/>
    <property type="match status" value="1"/>
</dbReference>
<accession>A0A517XMR1</accession>
<evidence type="ECO:0000313" key="5">
    <source>
        <dbReference type="Proteomes" id="UP000319576"/>
    </source>
</evidence>
<dbReference type="InterPro" id="IPR000683">
    <property type="entry name" value="Gfo/Idh/MocA-like_OxRdtase_N"/>
</dbReference>
<dbReference type="PANTHER" id="PTHR43818">
    <property type="entry name" value="BCDNA.GH03377"/>
    <property type="match status" value="1"/>
</dbReference>
<dbReference type="Gene3D" id="3.40.50.720">
    <property type="entry name" value="NAD(P)-binding Rossmann-like Domain"/>
    <property type="match status" value="1"/>
</dbReference>
<reference evidence="4 5" key="1">
    <citation type="submission" date="2019-02" db="EMBL/GenBank/DDBJ databases">
        <title>Deep-cultivation of Planctomycetes and their phenomic and genomic characterization uncovers novel biology.</title>
        <authorList>
            <person name="Wiegand S."/>
            <person name="Jogler M."/>
            <person name="Boedeker C."/>
            <person name="Pinto D."/>
            <person name="Vollmers J."/>
            <person name="Rivas-Marin E."/>
            <person name="Kohn T."/>
            <person name="Peeters S.H."/>
            <person name="Heuer A."/>
            <person name="Rast P."/>
            <person name="Oberbeckmann S."/>
            <person name="Bunk B."/>
            <person name="Jeske O."/>
            <person name="Meyerdierks A."/>
            <person name="Storesund J.E."/>
            <person name="Kallscheuer N."/>
            <person name="Luecker S."/>
            <person name="Lage O.M."/>
            <person name="Pohl T."/>
            <person name="Merkel B.J."/>
            <person name="Hornburger P."/>
            <person name="Mueller R.-W."/>
            <person name="Bruemmer F."/>
            <person name="Labrenz M."/>
            <person name="Spormann A.M."/>
            <person name="Op den Camp H."/>
            <person name="Overmann J."/>
            <person name="Amann R."/>
            <person name="Jetten M.S.M."/>
            <person name="Mascher T."/>
            <person name="Medema M.H."/>
            <person name="Devos D.P."/>
            <person name="Kaster A.-K."/>
            <person name="Ovreas L."/>
            <person name="Rohde M."/>
            <person name="Galperin M.Y."/>
            <person name="Jogler C."/>
        </authorList>
    </citation>
    <scope>NUCLEOTIDE SEQUENCE [LARGE SCALE GENOMIC DNA]</scope>
    <source>
        <strain evidence="4 5">ETA_A1</strain>
    </source>
</reference>
<organism evidence="4 5">
    <name type="scientific">Urbifossiella limnaea</name>
    <dbReference type="NCBI Taxonomy" id="2528023"/>
    <lineage>
        <taxon>Bacteria</taxon>
        <taxon>Pseudomonadati</taxon>
        <taxon>Planctomycetota</taxon>
        <taxon>Planctomycetia</taxon>
        <taxon>Gemmatales</taxon>
        <taxon>Gemmataceae</taxon>
        <taxon>Urbifossiella</taxon>
    </lineage>
</organism>
<dbReference type="OrthoDB" id="9776544at2"/>
<dbReference type="PANTHER" id="PTHR43818:SF11">
    <property type="entry name" value="BCDNA.GH03377"/>
    <property type="match status" value="1"/>
</dbReference>
<dbReference type="Pfam" id="PF01408">
    <property type="entry name" value="GFO_IDH_MocA"/>
    <property type="match status" value="1"/>
</dbReference>
<dbReference type="InterPro" id="IPR004104">
    <property type="entry name" value="Gfo/Idh/MocA-like_OxRdtase_C"/>
</dbReference>
<keyword evidence="1 4" id="KW-0560">Oxidoreductase</keyword>
<name>A0A517XMR1_9BACT</name>
<proteinExistence type="predicted"/>
<feature type="domain" description="Gfo/Idh/MocA-like oxidoreductase N-terminal" evidence="2">
    <location>
        <begin position="5"/>
        <end position="127"/>
    </location>
</feature>
<dbReference type="Gene3D" id="3.30.360.10">
    <property type="entry name" value="Dihydrodipicolinate Reductase, domain 2"/>
    <property type="match status" value="1"/>
</dbReference>
<evidence type="ECO:0000259" key="2">
    <source>
        <dbReference type="Pfam" id="PF01408"/>
    </source>
</evidence>
<dbReference type="GO" id="GO:0000166">
    <property type="term" value="F:nucleotide binding"/>
    <property type="evidence" value="ECO:0007669"/>
    <property type="project" value="InterPro"/>
</dbReference>
<dbReference type="EC" id="1.-.-.-" evidence="4"/>
<dbReference type="SUPFAM" id="SSF51735">
    <property type="entry name" value="NAD(P)-binding Rossmann-fold domains"/>
    <property type="match status" value="1"/>
</dbReference>
<feature type="domain" description="Gfo/Idh/MocA-like oxidoreductase C-terminal" evidence="3">
    <location>
        <begin position="163"/>
        <end position="356"/>
    </location>
</feature>
<dbReference type="InterPro" id="IPR036291">
    <property type="entry name" value="NAD(P)-bd_dom_sf"/>
</dbReference>
<dbReference type="Pfam" id="PF02894">
    <property type="entry name" value="GFO_IDH_MocA_C"/>
    <property type="match status" value="1"/>
</dbReference>
<gene>
    <name evidence="4" type="primary">ycjS_1</name>
    <name evidence="4" type="ORF">ETAA1_06940</name>
</gene>
<dbReference type="InterPro" id="IPR050463">
    <property type="entry name" value="Gfo/Idh/MocA_oxidrdct_glycsds"/>
</dbReference>
<keyword evidence="5" id="KW-1185">Reference proteome</keyword>
<dbReference type="RefSeq" id="WP_145234325.1">
    <property type="nucleotide sequence ID" value="NZ_CP036273.1"/>
</dbReference>
<dbReference type="AlphaFoldDB" id="A0A517XMR1"/>